<organism evidence="1 2">
    <name type="scientific">Candidatus Accumulibacter meliphilus</name>
    <dbReference type="NCBI Taxonomy" id="2211374"/>
    <lineage>
        <taxon>Bacteria</taxon>
        <taxon>Pseudomonadati</taxon>
        <taxon>Pseudomonadota</taxon>
        <taxon>Betaproteobacteria</taxon>
        <taxon>Candidatus Accumulibacter</taxon>
    </lineage>
</organism>
<dbReference type="Proteomes" id="UP000253831">
    <property type="component" value="Unassembled WGS sequence"/>
</dbReference>
<reference evidence="1 2" key="1">
    <citation type="submission" date="2018-05" db="EMBL/GenBank/DDBJ databases">
        <title>Integrated omic analyses show evidence that a Ca. Accumulibacter phosphatis strain performs denitrification under micro-aerobic conditions.</title>
        <authorList>
            <person name="Camejo P.Y."/>
            <person name="Katherine M.D."/>
            <person name="Daniel N.R."/>
        </authorList>
    </citation>
    <scope>NUCLEOTIDE SEQUENCE [LARGE SCALE GENOMIC DNA]</scope>
    <source>
        <strain evidence="1">UW-LDO-IC</strain>
    </source>
</reference>
<proteinExistence type="predicted"/>
<comment type="caution">
    <text evidence="1">The sequence shown here is derived from an EMBL/GenBank/DDBJ whole genome shotgun (WGS) entry which is preliminary data.</text>
</comment>
<protein>
    <submittedName>
        <fullName evidence="1">Uncharacterized protein</fullName>
    </submittedName>
</protein>
<dbReference type="EMBL" id="QPGA01000018">
    <property type="protein sequence ID" value="RDE50533.1"/>
    <property type="molecule type" value="Genomic_DNA"/>
</dbReference>
<accession>A0A369XK71</accession>
<evidence type="ECO:0000313" key="1">
    <source>
        <dbReference type="EMBL" id="RDE50533.1"/>
    </source>
</evidence>
<dbReference type="AlphaFoldDB" id="A0A369XK71"/>
<sequence length="83" mass="8796">MVDSQRTGETGADEQGDELIVDRIDHSVGLRPSAAPSGGHLHECASVVLHPTVMTNETPRIMKVMTVPPLPQTLLPQGEKGAS</sequence>
<gene>
    <name evidence="1" type="ORF">DVS81_10820</name>
</gene>
<name>A0A369XK71_9PROT</name>
<evidence type="ECO:0000313" key="2">
    <source>
        <dbReference type="Proteomes" id="UP000253831"/>
    </source>
</evidence>